<dbReference type="SUPFAM" id="SSF56219">
    <property type="entry name" value="DNase I-like"/>
    <property type="match status" value="1"/>
</dbReference>
<proteinExistence type="predicted"/>
<protein>
    <submittedName>
        <fullName evidence="2">Endo/exonuclease/phosphatase domain-containing protein</fullName>
    </submittedName>
</protein>
<feature type="compositionally biased region" description="Basic and acidic residues" evidence="1">
    <location>
        <begin position="134"/>
        <end position="154"/>
    </location>
</feature>
<accession>A0A183SM48</accession>
<dbReference type="WBParaSite" id="SSLN_0000546701-mRNA-1">
    <property type="protein sequence ID" value="SSLN_0000546701-mRNA-1"/>
    <property type="gene ID" value="SSLN_0000546701"/>
</dbReference>
<evidence type="ECO:0000256" key="1">
    <source>
        <dbReference type="SAM" id="MobiDB-lite"/>
    </source>
</evidence>
<evidence type="ECO:0000313" key="2">
    <source>
        <dbReference type="WBParaSite" id="SSLN_0000546701-mRNA-1"/>
    </source>
</evidence>
<name>A0A183SM48_SCHSO</name>
<sequence length="339" mass="38179">LKVGSAQRPHPWQPSRLNDIVGRLPCQPQGSNDCLTSLCLTLWGDKFATIIRAYAPPAMTSFDETKNKFYENLHALLTTVLKADKLIVLGDFNAHVGTDHATWRGILGPRDCDLDAPPVETLAFAGLCPRPKARPAERTGDKGNPRRRRMDGSLPRHLEDEAWFSATQETPMTWSNPPLWMSSVTHVVNTRTGSMALTQPSTMLAEENQLHKTYVDCPIDANKTIFYQSHRLVQQRLWVMLDAWMARNAEEIQCADGTTLISEKTRIPKRWAENFRSVLNRPSTISNAAIDRLPQMETNTDFDLLPSLQETRRAVRQLFSEKAPQSEAIPAEIYKHGGP</sequence>
<dbReference type="Gene3D" id="3.60.10.10">
    <property type="entry name" value="Endonuclease/exonuclease/phosphatase"/>
    <property type="match status" value="1"/>
</dbReference>
<organism evidence="2">
    <name type="scientific">Schistocephalus solidus</name>
    <name type="common">Tapeworm</name>
    <dbReference type="NCBI Taxonomy" id="70667"/>
    <lineage>
        <taxon>Eukaryota</taxon>
        <taxon>Metazoa</taxon>
        <taxon>Spiralia</taxon>
        <taxon>Lophotrochozoa</taxon>
        <taxon>Platyhelminthes</taxon>
        <taxon>Cestoda</taxon>
        <taxon>Eucestoda</taxon>
        <taxon>Diphyllobothriidea</taxon>
        <taxon>Diphyllobothriidae</taxon>
        <taxon>Schistocephalus</taxon>
    </lineage>
</organism>
<reference evidence="2" key="1">
    <citation type="submission" date="2016-06" db="UniProtKB">
        <authorList>
            <consortium name="WormBaseParasite"/>
        </authorList>
    </citation>
    <scope>IDENTIFICATION</scope>
</reference>
<dbReference type="AlphaFoldDB" id="A0A183SM48"/>
<feature type="region of interest" description="Disordered" evidence="1">
    <location>
        <begin position="130"/>
        <end position="154"/>
    </location>
</feature>
<dbReference type="InterPro" id="IPR036691">
    <property type="entry name" value="Endo/exonu/phosph_ase_sf"/>
</dbReference>